<dbReference type="AlphaFoldDB" id="A0A381C7R1"/>
<keyword evidence="4" id="KW-0804">Transcription</keyword>
<dbReference type="InterPro" id="IPR036388">
    <property type="entry name" value="WH-like_DNA-bd_sf"/>
</dbReference>
<dbReference type="GO" id="GO:0003677">
    <property type="term" value="F:DNA binding"/>
    <property type="evidence" value="ECO:0007669"/>
    <property type="project" value="UniProtKB-KW"/>
</dbReference>
<dbReference type="RefSeq" id="WP_115628603.1">
    <property type="nucleotide sequence ID" value="NZ_UIGI01000001.1"/>
</dbReference>
<evidence type="ECO:0000259" key="5">
    <source>
        <dbReference type="PROSITE" id="PS50931"/>
    </source>
</evidence>
<name>A0A381C7R1_9ENTR</name>
<dbReference type="EMBL" id="UIGI01000001">
    <property type="protein sequence ID" value="SUW63944.1"/>
    <property type="molecule type" value="Genomic_DNA"/>
</dbReference>
<keyword evidence="2" id="KW-0805">Transcription regulation</keyword>
<dbReference type="GO" id="GO:0003700">
    <property type="term" value="F:DNA-binding transcription factor activity"/>
    <property type="evidence" value="ECO:0007669"/>
    <property type="project" value="InterPro"/>
</dbReference>
<dbReference type="PROSITE" id="PS50931">
    <property type="entry name" value="HTH_LYSR"/>
    <property type="match status" value="1"/>
</dbReference>
<dbReference type="PANTHER" id="PTHR30118:SF6">
    <property type="entry name" value="HTH-TYPE TRANSCRIPTIONAL REGULATOR LEUO"/>
    <property type="match status" value="1"/>
</dbReference>
<feature type="domain" description="HTH lysR-type" evidence="5">
    <location>
        <begin position="8"/>
        <end position="64"/>
    </location>
</feature>
<evidence type="ECO:0000313" key="6">
    <source>
        <dbReference type="EMBL" id="SUW63944.1"/>
    </source>
</evidence>
<evidence type="ECO:0000313" key="7">
    <source>
        <dbReference type="Proteomes" id="UP000255528"/>
    </source>
</evidence>
<dbReference type="InterPro" id="IPR000847">
    <property type="entry name" value="LysR_HTH_N"/>
</dbReference>
<gene>
    <name evidence="6" type="primary">leuO_4</name>
    <name evidence="6" type="ORF">NCTC12119_02443</name>
</gene>
<evidence type="ECO:0000256" key="3">
    <source>
        <dbReference type="ARBA" id="ARBA00023125"/>
    </source>
</evidence>
<proteinExistence type="inferred from homology"/>
<dbReference type="InterPro" id="IPR050389">
    <property type="entry name" value="LysR-type_TF"/>
</dbReference>
<evidence type="ECO:0000256" key="4">
    <source>
        <dbReference type="ARBA" id="ARBA00023163"/>
    </source>
</evidence>
<dbReference type="Gene3D" id="3.40.190.10">
    <property type="entry name" value="Periplasmic binding protein-like II"/>
    <property type="match status" value="2"/>
</dbReference>
<accession>A0A381C7R1</accession>
<dbReference type="InterPro" id="IPR005119">
    <property type="entry name" value="LysR_subst-bd"/>
</dbReference>
<dbReference type="Pfam" id="PF00126">
    <property type="entry name" value="HTH_1"/>
    <property type="match status" value="1"/>
</dbReference>
<keyword evidence="3" id="KW-0238">DNA-binding</keyword>
<dbReference type="SUPFAM" id="SSF46785">
    <property type="entry name" value="Winged helix' DNA-binding domain"/>
    <property type="match status" value="1"/>
</dbReference>
<evidence type="ECO:0000256" key="2">
    <source>
        <dbReference type="ARBA" id="ARBA00023015"/>
    </source>
</evidence>
<organism evidence="6 7">
    <name type="scientific">Buttiauxella agrestis</name>
    <dbReference type="NCBI Taxonomy" id="82977"/>
    <lineage>
        <taxon>Bacteria</taxon>
        <taxon>Pseudomonadati</taxon>
        <taxon>Pseudomonadota</taxon>
        <taxon>Gammaproteobacteria</taxon>
        <taxon>Enterobacterales</taxon>
        <taxon>Enterobacteriaceae</taxon>
        <taxon>Buttiauxella</taxon>
    </lineage>
</organism>
<dbReference type="SUPFAM" id="SSF53850">
    <property type="entry name" value="Periplasmic binding protein-like II"/>
    <property type="match status" value="1"/>
</dbReference>
<dbReference type="Pfam" id="PF03466">
    <property type="entry name" value="LysR_substrate"/>
    <property type="match status" value="1"/>
</dbReference>
<sequence length="299" mass="34388">MIPVIHAELRLLKIFDAVMRLKCTKDAANSLNISSSSVTYAIKKMRQIYSDVLFVRKNKQFTPTLFALSLHDKIQDMLNPAEIKEDYTFVQSQQYSLVISSTDYVANNIIPLTFNLAKEQNINGVRLVPLPASHGDFLDSLLDKSIDVIFDYDPIYHQEVMFRKLFKEEVCIICSKDHPRLSQSINLKNYVAETHAVLEQQHLIKEWGTPEWENLLPGLNVGFCCNNYINLLSAVEVTEMIGIIPVSVFLKLNMSFSIKSLNHNFGPGFKEPDVYMSYRKNLRDEEGKKSIFKLLEKMR</sequence>
<dbReference type="Gene3D" id="1.10.10.10">
    <property type="entry name" value="Winged helix-like DNA-binding domain superfamily/Winged helix DNA-binding domain"/>
    <property type="match status" value="1"/>
</dbReference>
<dbReference type="InterPro" id="IPR036390">
    <property type="entry name" value="WH_DNA-bd_sf"/>
</dbReference>
<reference evidence="6 7" key="1">
    <citation type="submission" date="2018-06" db="EMBL/GenBank/DDBJ databases">
        <authorList>
            <consortium name="Pathogen Informatics"/>
            <person name="Doyle S."/>
        </authorList>
    </citation>
    <scope>NUCLEOTIDE SEQUENCE [LARGE SCALE GENOMIC DNA]</scope>
    <source>
        <strain evidence="6 7">NCTC12119</strain>
    </source>
</reference>
<dbReference type="Proteomes" id="UP000255528">
    <property type="component" value="Unassembled WGS sequence"/>
</dbReference>
<protein>
    <submittedName>
        <fullName evidence="6">HTH-type transcriptional regulator LeuO</fullName>
    </submittedName>
</protein>
<dbReference type="PANTHER" id="PTHR30118">
    <property type="entry name" value="HTH-TYPE TRANSCRIPTIONAL REGULATOR LEUO-RELATED"/>
    <property type="match status" value="1"/>
</dbReference>
<comment type="similarity">
    <text evidence="1">Belongs to the LysR transcriptional regulatory family.</text>
</comment>
<evidence type="ECO:0000256" key="1">
    <source>
        <dbReference type="ARBA" id="ARBA00009437"/>
    </source>
</evidence>